<organism evidence="2 3">
    <name type="scientific">Cyanidioschyzon merolae (strain NIES-3377 / 10D)</name>
    <name type="common">Unicellular red alga</name>
    <dbReference type="NCBI Taxonomy" id="280699"/>
    <lineage>
        <taxon>Eukaryota</taxon>
        <taxon>Rhodophyta</taxon>
        <taxon>Bangiophyceae</taxon>
        <taxon>Cyanidiales</taxon>
        <taxon>Cyanidiaceae</taxon>
        <taxon>Cyanidioschyzon</taxon>
    </lineage>
</organism>
<feature type="region of interest" description="Disordered" evidence="1">
    <location>
        <begin position="81"/>
        <end position="105"/>
    </location>
</feature>
<protein>
    <submittedName>
        <fullName evidence="2">Uncharacterized protein</fullName>
    </submittedName>
</protein>
<dbReference type="RefSeq" id="XP_005537754.1">
    <property type="nucleotide sequence ID" value="XM_005537697.1"/>
</dbReference>
<gene>
    <name evidence="2" type="ORF">CYME_CMP061C</name>
</gene>
<dbReference type="HOGENOM" id="CLU_827315_0_0_1"/>
<feature type="region of interest" description="Disordered" evidence="1">
    <location>
        <begin position="274"/>
        <end position="336"/>
    </location>
</feature>
<evidence type="ECO:0000313" key="3">
    <source>
        <dbReference type="Proteomes" id="UP000007014"/>
    </source>
</evidence>
<dbReference type="PANTHER" id="PTHR12416">
    <property type="entry name" value="RRNA-PROCESSING PROTEIN UTP23 HOMOLOG"/>
    <property type="match status" value="1"/>
</dbReference>
<keyword evidence="3" id="KW-1185">Reference proteome</keyword>
<proteinExistence type="predicted"/>
<sequence length="336" mass="37348">MRLQRQKRQEKHVKFYATRFGYRPPFRVILDSAFLGELVQRRSSKALPSLFIRVFGKNQVRTLVTTCTMRAISRKIKIADRENQTGKVPHSTGGGAEVQRSSAEQKRVGDHWRRVSWLARQLELLPCGHPKHKELDPGQEHFEADCIQACVERGPETAQQAGLTRSRGRFAVAALDSTLRSRLKATAGTMLLQLAVFSGGLHVQIEPPSTACLQEAREQHQRVYAATPAEVAAAHEAQRALQQSSSPAASGYRLSLAKVNEPAAASELQVRTGELGTNPDASRALPDSANVARVSRPKRTTKLPWMDAKTNITKAFKRNKSRGPNPLSRRKPQRKT</sequence>
<dbReference type="KEGG" id="cme:CYME_CMP061C"/>
<dbReference type="Gene3D" id="3.40.50.1010">
    <property type="entry name" value="5'-nuclease"/>
    <property type="match status" value="1"/>
</dbReference>
<evidence type="ECO:0000256" key="1">
    <source>
        <dbReference type="SAM" id="MobiDB-lite"/>
    </source>
</evidence>
<dbReference type="Gramene" id="CMP061CT">
    <property type="protein sequence ID" value="CMP061CT"/>
    <property type="gene ID" value="CMP061C"/>
</dbReference>
<dbReference type="GeneID" id="16995971"/>
<reference evidence="2 3" key="1">
    <citation type="journal article" date="2004" name="Nature">
        <title>Genome sequence of the ultrasmall unicellular red alga Cyanidioschyzon merolae 10D.</title>
        <authorList>
            <person name="Matsuzaki M."/>
            <person name="Misumi O."/>
            <person name="Shin-i T."/>
            <person name="Maruyama S."/>
            <person name="Takahara M."/>
            <person name="Miyagishima S."/>
            <person name="Mori T."/>
            <person name="Nishida K."/>
            <person name="Yagisawa F."/>
            <person name="Nishida K."/>
            <person name="Yoshida Y."/>
            <person name="Nishimura Y."/>
            <person name="Nakao S."/>
            <person name="Kobayashi T."/>
            <person name="Momoyama Y."/>
            <person name="Higashiyama T."/>
            <person name="Minoda A."/>
            <person name="Sano M."/>
            <person name="Nomoto H."/>
            <person name="Oishi K."/>
            <person name="Hayashi H."/>
            <person name="Ohta F."/>
            <person name="Nishizaka S."/>
            <person name="Haga S."/>
            <person name="Miura S."/>
            <person name="Morishita T."/>
            <person name="Kabeya Y."/>
            <person name="Terasawa K."/>
            <person name="Suzuki Y."/>
            <person name="Ishii Y."/>
            <person name="Asakawa S."/>
            <person name="Takano H."/>
            <person name="Ohta N."/>
            <person name="Kuroiwa H."/>
            <person name="Tanaka K."/>
            <person name="Shimizu N."/>
            <person name="Sugano S."/>
            <person name="Sato N."/>
            <person name="Nozaki H."/>
            <person name="Ogasawara N."/>
            <person name="Kohara Y."/>
            <person name="Kuroiwa T."/>
        </authorList>
    </citation>
    <scope>NUCLEOTIDE SEQUENCE [LARGE SCALE GENOMIC DNA]</scope>
    <source>
        <strain evidence="2 3">10D</strain>
    </source>
</reference>
<dbReference type="EMBL" id="AP006498">
    <property type="protein sequence ID" value="BAM81718.1"/>
    <property type="molecule type" value="Genomic_DNA"/>
</dbReference>
<reference evidence="2 3" key="2">
    <citation type="journal article" date="2007" name="BMC Biol.">
        <title>A 100%-complete sequence reveals unusually simple genomic features in the hot-spring red alga Cyanidioschyzon merolae.</title>
        <authorList>
            <person name="Nozaki H."/>
            <person name="Takano H."/>
            <person name="Misumi O."/>
            <person name="Terasawa K."/>
            <person name="Matsuzaki M."/>
            <person name="Maruyama S."/>
            <person name="Nishida K."/>
            <person name="Yagisawa F."/>
            <person name="Yoshida Y."/>
            <person name="Fujiwara T."/>
            <person name="Takio S."/>
            <person name="Tamura K."/>
            <person name="Chung S.J."/>
            <person name="Nakamura S."/>
            <person name="Kuroiwa H."/>
            <person name="Tanaka K."/>
            <person name="Sato N."/>
            <person name="Kuroiwa T."/>
        </authorList>
    </citation>
    <scope>NUCLEOTIDE SEQUENCE [LARGE SCALE GENOMIC DNA]</scope>
    <source>
        <strain evidence="2 3">10D</strain>
    </source>
</reference>
<name>M1VJZ7_CYAM1</name>
<evidence type="ECO:0000313" key="2">
    <source>
        <dbReference type="EMBL" id="BAM81718.1"/>
    </source>
</evidence>
<dbReference type="OrthoDB" id="25675at2759"/>
<accession>M1VJZ7</accession>
<dbReference type="AlphaFoldDB" id="M1VJZ7"/>
<dbReference type="Proteomes" id="UP000007014">
    <property type="component" value="Chromosome 16"/>
</dbReference>